<organism evidence="2 3">
    <name type="scientific">Microbacterium nanhaiense</name>
    <dbReference type="NCBI Taxonomy" id="1301026"/>
    <lineage>
        <taxon>Bacteria</taxon>
        <taxon>Bacillati</taxon>
        <taxon>Actinomycetota</taxon>
        <taxon>Actinomycetes</taxon>
        <taxon>Micrococcales</taxon>
        <taxon>Microbacteriaceae</taxon>
        <taxon>Microbacterium</taxon>
    </lineage>
</organism>
<keyword evidence="3" id="KW-1185">Reference proteome</keyword>
<proteinExistence type="predicted"/>
<evidence type="ECO:0000313" key="2">
    <source>
        <dbReference type="EMBL" id="GGO59402.1"/>
    </source>
</evidence>
<feature type="transmembrane region" description="Helical" evidence="1">
    <location>
        <begin position="294"/>
        <end position="313"/>
    </location>
</feature>
<feature type="transmembrane region" description="Helical" evidence="1">
    <location>
        <begin position="439"/>
        <end position="457"/>
    </location>
</feature>
<protein>
    <recommendedName>
        <fullName evidence="4">ABC-2 type transport system permease protein</fullName>
    </recommendedName>
</protein>
<feature type="transmembrane region" description="Helical" evidence="1">
    <location>
        <begin position="227"/>
        <end position="246"/>
    </location>
</feature>
<keyword evidence="1" id="KW-1133">Transmembrane helix</keyword>
<feature type="transmembrane region" description="Helical" evidence="1">
    <location>
        <begin position="94"/>
        <end position="115"/>
    </location>
</feature>
<feature type="transmembrane region" description="Helical" evidence="1">
    <location>
        <begin position="21"/>
        <end position="41"/>
    </location>
</feature>
<feature type="transmembrane region" description="Helical" evidence="1">
    <location>
        <begin position="394"/>
        <end position="418"/>
    </location>
</feature>
<comment type="caution">
    <text evidence="2">The sequence shown here is derived from an EMBL/GenBank/DDBJ whole genome shotgun (WGS) entry which is preliminary data.</text>
</comment>
<evidence type="ECO:0000313" key="3">
    <source>
        <dbReference type="Proteomes" id="UP000638043"/>
    </source>
</evidence>
<keyword evidence="1" id="KW-0812">Transmembrane</keyword>
<feature type="transmembrane region" description="Helical" evidence="1">
    <location>
        <begin position="366"/>
        <end position="388"/>
    </location>
</feature>
<sequence length="514" mass="51969">MVAHILRLRLAETGSSFRRRPLASALALAAIIAATAALIWGVRALTGLPGESARIAIVVLGSVVAAGFFLAPFASTRSDPLDPACFSLLPLAPAAYASGSALASVASAPVLALAALDTAAAFVGAHLGPPAGIAAAGAAAHVFACAMLARLGFAASDRIRAGGRTREGVTLAGIAILAIAVPAIVFAVGTSWREGAPALATWLERSLALTPFGAGPAAIAGSLPSSLALVAAAVWALLLFGAWWGVCAHAFRTLPLVDTHREARLGWLGVLPRTATGAIAARSIIYWASDARYLSNLIVIPFAGLAPVLPLIVAGVDPATVALIPLPIIAAFLGWIAHNDLAYDSEAVWVHLVSSVRGLADRAGRLVPAAIVSVPMLAATIALTASFADAWDHLPALIGVALALTLGGFGLSSVFSVVSPYAVARPGDSPFRQPQRSGGLGVIAPGFVLIATLAIGAPTMLAAYDAIARGAERDDEALLIGAGTGVGVFVVGLAIGALVFEKRGHRLIDVGRAA</sequence>
<feature type="transmembrane region" description="Helical" evidence="1">
    <location>
        <begin position="127"/>
        <end position="149"/>
    </location>
</feature>
<evidence type="ECO:0008006" key="4">
    <source>
        <dbReference type="Google" id="ProtNLM"/>
    </source>
</evidence>
<feature type="transmembrane region" description="Helical" evidence="1">
    <location>
        <begin position="319"/>
        <end position="337"/>
    </location>
</feature>
<accession>A0ABQ2MWR2</accession>
<feature type="transmembrane region" description="Helical" evidence="1">
    <location>
        <begin position="169"/>
        <end position="190"/>
    </location>
</feature>
<feature type="transmembrane region" description="Helical" evidence="1">
    <location>
        <begin position="53"/>
        <end position="73"/>
    </location>
</feature>
<feature type="transmembrane region" description="Helical" evidence="1">
    <location>
        <begin position="477"/>
        <end position="500"/>
    </location>
</feature>
<dbReference type="RefSeq" id="WP_188699566.1">
    <property type="nucleotide sequence ID" value="NZ_BMMQ01000001.1"/>
</dbReference>
<dbReference type="Proteomes" id="UP000638043">
    <property type="component" value="Unassembled WGS sequence"/>
</dbReference>
<reference evidence="3" key="1">
    <citation type="journal article" date="2019" name="Int. J. Syst. Evol. Microbiol.">
        <title>The Global Catalogue of Microorganisms (GCM) 10K type strain sequencing project: providing services to taxonomists for standard genome sequencing and annotation.</title>
        <authorList>
            <consortium name="The Broad Institute Genomics Platform"/>
            <consortium name="The Broad Institute Genome Sequencing Center for Infectious Disease"/>
            <person name="Wu L."/>
            <person name="Ma J."/>
        </authorList>
    </citation>
    <scope>NUCLEOTIDE SEQUENCE [LARGE SCALE GENOMIC DNA]</scope>
    <source>
        <strain evidence="3">CGMCC 4.7181</strain>
    </source>
</reference>
<dbReference type="EMBL" id="BMMQ01000001">
    <property type="protein sequence ID" value="GGO59402.1"/>
    <property type="molecule type" value="Genomic_DNA"/>
</dbReference>
<keyword evidence="1" id="KW-0472">Membrane</keyword>
<name>A0ABQ2MWR2_9MICO</name>
<evidence type="ECO:0000256" key="1">
    <source>
        <dbReference type="SAM" id="Phobius"/>
    </source>
</evidence>
<gene>
    <name evidence="2" type="ORF">GCM10010910_02280</name>
</gene>